<keyword evidence="10" id="KW-1185">Reference proteome</keyword>
<keyword evidence="3" id="KW-1003">Cell membrane</keyword>
<evidence type="ECO:0000256" key="8">
    <source>
        <dbReference type="SAM" id="Phobius"/>
    </source>
</evidence>
<comment type="caution">
    <text evidence="9">The sequence shown here is derived from an EMBL/GenBank/DDBJ whole genome shotgun (WGS) entry which is preliminary data.</text>
</comment>
<keyword evidence="5 8" id="KW-1133">Transmembrane helix</keyword>
<evidence type="ECO:0000256" key="5">
    <source>
        <dbReference type="ARBA" id="ARBA00022989"/>
    </source>
</evidence>
<organism evidence="9 10">
    <name type="scientific">Orchesella dallaii</name>
    <dbReference type="NCBI Taxonomy" id="48710"/>
    <lineage>
        <taxon>Eukaryota</taxon>
        <taxon>Metazoa</taxon>
        <taxon>Ecdysozoa</taxon>
        <taxon>Arthropoda</taxon>
        <taxon>Hexapoda</taxon>
        <taxon>Collembola</taxon>
        <taxon>Entomobryomorpha</taxon>
        <taxon>Entomobryoidea</taxon>
        <taxon>Orchesellidae</taxon>
        <taxon>Orchesellinae</taxon>
        <taxon>Orchesella</taxon>
    </lineage>
</organism>
<sequence>MKKSSNGFHAPAPRLFYIQEALNTTGLKSNMKSGTTRLMQENPSETAENGDFYSCIRPLLRFGKILGLIPVGNLWSDSVDVEKLGFRWKSYPAAISVLITLILSINALFSFLDLFRRFAGKGGGNATELAFAAKGPLFYLTVLLIYLFFLLKAKTMLKLFTTWRKVSNELNLRVVDETLARSVKVLATVIYVSASLDFVASSLTQFPIIERTSTQNGKEHGFTPLETYYNRSHPFWAFYIPFHPIVAVILLICSLVSVLAWNYADVITIVFSRALYFKFKTLVEETEKRLIPSEEKHQFQKLHGITWTEVRRDHLTLCKLLDDVEAFLSPLIFLSYSINIFFICLQLHQGLTPVPDRTILDSVDSAWTFLHLIFRLTMMSLTASKINEYAHQIASSIQKCSSSEYCKEVERLERMLGTGPLGLSGLGCFVITRAFMLVVISVIFTMEIVLLQTSATGSTTVALQKESPLSKTSNP</sequence>
<evidence type="ECO:0000256" key="6">
    <source>
        <dbReference type="ARBA" id="ARBA00023136"/>
    </source>
</evidence>
<dbReference type="EMBL" id="CAXLJM020000068">
    <property type="protein sequence ID" value="CAL8122975.1"/>
    <property type="molecule type" value="Genomic_DNA"/>
</dbReference>
<dbReference type="Pfam" id="PF06151">
    <property type="entry name" value="Trehalose_recp"/>
    <property type="match status" value="1"/>
</dbReference>
<keyword evidence="4 8" id="KW-0812">Transmembrane</keyword>
<evidence type="ECO:0000256" key="2">
    <source>
        <dbReference type="ARBA" id="ARBA00005327"/>
    </source>
</evidence>
<evidence type="ECO:0000256" key="3">
    <source>
        <dbReference type="ARBA" id="ARBA00022475"/>
    </source>
</evidence>
<protein>
    <recommendedName>
        <fullName evidence="11">Gustatory receptor</fullName>
    </recommendedName>
</protein>
<dbReference type="Proteomes" id="UP001642540">
    <property type="component" value="Unassembled WGS sequence"/>
</dbReference>
<feature type="transmembrane region" description="Helical" evidence="8">
    <location>
        <begin position="131"/>
        <end position="151"/>
    </location>
</feature>
<evidence type="ECO:0000313" key="10">
    <source>
        <dbReference type="Proteomes" id="UP001642540"/>
    </source>
</evidence>
<dbReference type="PANTHER" id="PTHR21421">
    <property type="entry name" value="GUSTATORY RECEPTOR"/>
    <property type="match status" value="1"/>
</dbReference>
<evidence type="ECO:0008006" key="11">
    <source>
        <dbReference type="Google" id="ProtNLM"/>
    </source>
</evidence>
<gene>
    <name evidence="9" type="ORF">ODALV1_LOCUS20039</name>
</gene>
<proteinExistence type="inferred from homology"/>
<feature type="transmembrane region" description="Helical" evidence="8">
    <location>
        <begin position="236"/>
        <end position="261"/>
    </location>
</feature>
<name>A0ABP1RCX6_9HEXA</name>
<keyword evidence="7" id="KW-0675">Receptor</keyword>
<dbReference type="InterPro" id="IPR009318">
    <property type="entry name" value="Gustatory_rcpt"/>
</dbReference>
<comment type="subcellular location">
    <subcellularLocation>
        <location evidence="1">Cell membrane</location>
        <topology evidence="1">Multi-pass membrane protein</topology>
    </subcellularLocation>
</comment>
<evidence type="ECO:0000313" key="9">
    <source>
        <dbReference type="EMBL" id="CAL8122975.1"/>
    </source>
</evidence>
<feature type="transmembrane region" description="Helical" evidence="8">
    <location>
        <begin position="327"/>
        <end position="347"/>
    </location>
</feature>
<reference evidence="9 10" key="1">
    <citation type="submission" date="2024-08" db="EMBL/GenBank/DDBJ databases">
        <authorList>
            <person name="Cucini C."/>
            <person name="Frati F."/>
        </authorList>
    </citation>
    <scope>NUCLEOTIDE SEQUENCE [LARGE SCALE GENOMIC DNA]</scope>
</reference>
<evidence type="ECO:0000256" key="4">
    <source>
        <dbReference type="ARBA" id="ARBA00022692"/>
    </source>
</evidence>
<feature type="transmembrane region" description="Helical" evidence="8">
    <location>
        <begin position="91"/>
        <end position="111"/>
    </location>
</feature>
<feature type="transmembrane region" description="Helical" evidence="8">
    <location>
        <begin position="421"/>
        <end position="444"/>
    </location>
</feature>
<accession>A0ABP1RCX6</accession>
<evidence type="ECO:0000256" key="1">
    <source>
        <dbReference type="ARBA" id="ARBA00004651"/>
    </source>
</evidence>
<dbReference type="PANTHER" id="PTHR21421:SF29">
    <property type="entry name" value="GUSTATORY RECEPTOR 5A FOR TREHALOSE-RELATED"/>
    <property type="match status" value="1"/>
</dbReference>
<comment type="similarity">
    <text evidence="2">Belongs to the insect chemoreceptor superfamily. Gustatory receptor (GR) family. Gr5a subfamily.</text>
</comment>
<evidence type="ECO:0000256" key="7">
    <source>
        <dbReference type="ARBA" id="ARBA00023170"/>
    </source>
</evidence>
<keyword evidence="6 8" id="KW-0472">Membrane</keyword>